<dbReference type="EMBL" id="JBHSAV010000052">
    <property type="protein sequence ID" value="MFC3976931.1"/>
    <property type="molecule type" value="Genomic_DNA"/>
</dbReference>
<dbReference type="SUPFAM" id="SSF46894">
    <property type="entry name" value="C-terminal effector domain of the bipartite response regulators"/>
    <property type="match status" value="1"/>
</dbReference>
<keyword evidence="1" id="KW-0175">Coiled coil</keyword>
<dbReference type="SUPFAM" id="SSF48452">
    <property type="entry name" value="TPR-like"/>
    <property type="match status" value="1"/>
</dbReference>
<comment type="caution">
    <text evidence="3">The sequence shown here is derived from an EMBL/GenBank/DDBJ whole genome shotgun (WGS) entry which is preliminary data.</text>
</comment>
<feature type="transmembrane region" description="Helical" evidence="2">
    <location>
        <begin position="333"/>
        <end position="353"/>
    </location>
</feature>
<reference evidence="4" key="1">
    <citation type="journal article" date="2019" name="Int. J. Syst. Evol. Microbiol.">
        <title>The Global Catalogue of Microorganisms (GCM) 10K type strain sequencing project: providing services to taxonomists for standard genome sequencing and annotation.</title>
        <authorList>
            <consortium name="The Broad Institute Genomics Platform"/>
            <consortium name="The Broad Institute Genome Sequencing Center for Infectious Disease"/>
            <person name="Wu L."/>
            <person name="Ma J."/>
        </authorList>
    </citation>
    <scope>NUCLEOTIDE SEQUENCE [LARGE SCALE GENOMIC DNA]</scope>
    <source>
        <strain evidence="4">CECT 8551</strain>
    </source>
</reference>
<keyword evidence="2" id="KW-0472">Membrane</keyword>
<evidence type="ECO:0000313" key="4">
    <source>
        <dbReference type="Proteomes" id="UP001595766"/>
    </source>
</evidence>
<protein>
    <recommendedName>
        <fullName evidence="5">HTH luxR-type domain-containing protein</fullName>
    </recommendedName>
</protein>
<dbReference type="Proteomes" id="UP001595766">
    <property type="component" value="Unassembled WGS sequence"/>
</dbReference>
<evidence type="ECO:0000256" key="2">
    <source>
        <dbReference type="SAM" id="Phobius"/>
    </source>
</evidence>
<dbReference type="RefSeq" id="WP_241297531.1">
    <property type="nucleotide sequence ID" value="NZ_JAKZGR010000023.1"/>
</dbReference>
<dbReference type="InterPro" id="IPR011990">
    <property type="entry name" value="TPR-like_helical_dom_sf"/>
</dbReference>
<organism evidence="3 4">
    <name type="scientific">Belliella kenyensis</name>
    <dbReference type="NCBI Taxonomy" id="1472724"/>
    <lineage>
        <taxon>Bacteria</taxon>
        <taxon>Pseudomonadati</taxon>
        <taxon>Bacteroidota</taxon>
        <taxon>Cytophagia</taxon>
        <taxon>Cytophagales</taxon>
        <taxon>Cyclobacteriaceae</taxon>
        <taxon>Belliella</taxon>
    </lineage>
</organism>
<keyword evidence="4" id="KW-1185">Reference proteome</keyword>
<evidence type="ECO:0008006" key="5">
    <source>
        <dbReference type="Google" id="ProtNLM"/>
    </source>
</evidence>
<keyword evidence="2" id="KW-0812">Transmembrane</keyword>
<dbReference type="InterPro" id="IPR016032">
    <property type="entry name" value="Sig_transdc_resp-reg_C-effctor"/>
</dbReference>
<gene>
    <name evidence="3" type="ORF">ACFOUP_11145</name>
</gene>
<keyword evidence="2" id="KW-1133">Transmembrane helix</keyword>
<evidence type="ECO:0000313" key="3">
    <source>
        <dbReference type="EMBL" id="MFC3976931.1"/>
    </source>
</evidence>
<proteinExistence type="predicted"/>
<dbReference type="Gene3D" id="1.25.40.10">
    <property type="entry name" value="Tetratricopeptide repeat domain"/>
    <property type="match status" value="1"/>
</dbReference>
<dbReference type="InterPro" id="IPR036388">
    <property type="entry name" value="WH-like_DNA-bd_sf"/>
</dbReference>
<evidence type="ECO:0000256" key="1">
    <source>
        <dbReference type="SAM" id="Coils"/>
    </source>
</evidence>
<dbReference type="Gene3D" id="1.10.10.10">
    <property type="entry name" value="Winged helix-like DNA-binding domain superfamily/Winged helix DNA-binding domain"/>
    <property type="match status" value="1"/>
</dbReference>
<feature type="coiled-coil region" evidence="1">
    <location>
        <begin position="355"/>
        <end position="382"/>
    </location>
</feature>
<accession>A0ABV8EMM6</accession>
<sequence length="480" mass="56827">MFSIKNISIIIIFGFLNLLHLESFGESIDSDDIQNKINKFKREGKYNEAILFILDFLESDQSRSFQTEYYSKIELGNLLWIIGQFEECLYLLNRIENDLLDLDEPLLKGRLNQEFAQLYNQLGLSELVLLHNKNAIDYVELEPDSPTKQIRINYYNFTRSKFFEKLGMYDSAYFYSSKVFGLNENNYYELGYLLTHFTLYKPNRDSADFFYNKTIERISLDKDPVNTRFWLMVAAGRYDLDRGNFESAKNHAELAEQLATTLDRFPIYETSYNLFLDYYKRVGDEKGVFNYLEKINDLRYRKLSINSFKLTNETASRLKVYLAKIPVEDNSIYRFWIIFISLVSGMMIIYIFIVKNKGKQKLRNLEEDVKNIADEKSQLERRVADGLNDLLLSAQNNDPSFLAKFQEIYEELWEKLEDIEPKLSIDELKLCAMLYLNFSSKEISSYTFVQHKTIQMKKYRLRKKLGVNPNTDLYDWVKNL</sequence>
<name>A0ABV8EMM6_9BACT</name>